<accession>A0AAV4PLR1</accession>
<sequence>MWLNDSSLSAELLVAMLELEHPDVIFELNVQRKLAEVEVLSNDLVDGGLNGEPVVLINANFIVSSRSLYIVRALEVKDVVVTSGDFVQSL</sequence>
<reference evidence="1 2" key="1">
    <citation type="submission" date="2021-06" db="EMBL/GenBank/DDBJ databases">
        <title>Caerostris extrusa draft genome.</title>
        <authorList>
            <person name="Kono N."/>
            <person name="Arakawa K."/>
        </authorList>
    </citation>
    <scope>NUCLEOTIDE SEQUENCE [LARGE SCALE GENOMIC DNA]</scope>
</reference>
<organism evidence="1 2">
    <name type="scientific">Caerostris extrusa</name>
    <name type="common">Bark spider</name>
    <name type="synonym">Caerostris bankana</name>
    <dbReference type="NCBI Taxonomy" id="172846"/>
    <lineage>
        <taxon>Eukaryota</taxon>
        <taxon>Metazoa</taxon>
        <taxon>Ecdysozoa</taxon>
        <taxon>Arthropoda</taxon>
        <taxon>Chelicerata</taxon>
        <taxon>Arachnida</taxon>
        <taxon>Araneae</taxon>
        <taxon>Araneomorphae</taxon>
        <taxon>Entelegynae</taxon>
        <taxon>Araneoidea</taxon>
        <taxon>Araneidae</taxon>
        <taxon>Caerostris</taxon>
    </lineage>
</organism>
<gene>
    <name evidence="1" type="ORF">CEXT_756891</name>
</gene>
<proteinExistence type="predicted"/>
<evidence type="ECO:0000313" key="2">
    <source>
        <dbReference type="Proteomes" id="UP001054945"/>
    </source>
</evidence>
<evidence type="ECO:0000313" key="1">
    <source>
        <dbReference type="EMBL" id="GIX97113.1"/>
    </source>
</evidence>
<keyword evidence="2" id="KW-1185">Reference proteome</keyword>
<dbReference type="EMBL" id="BPLR01004739">
    <property type="protein sequence ID" value="GIX97113.1"/>
    <property type="molecule type" value="Genomic_DNA"/>
</dbReference>
<protein>
    <submittedName>
        <fullName evidence="1">Uncharacterized protein</fullName>
    </submittedName>
</protein>
<name>A0AAV4PLR1_CAEEX</name>
<comment type="caution">
    <text evidence="1">The sequence shown here is derived from an EMBL/GenBank/DDBJ whole genome shotgun (WGS) entry which is preliminary data.</text>
</comment>
<dbReference type="AlphaFoldDB" id="A0AAV4PLR1"/>
<dbReference type="Proteomes" id="UP001054945">
    <property type="component" value="Unassembled WGS sequence"/>
</dbReference>